<dbReference type="InterPro" id="IPR016342">
    <property type="entry name" value="AP_complex_bsu_1_2_4"/>
</dbReference>
<organism evidence="8 9">
    <name type="scientific">Trichomonas vaginalis (strain ATCC PRA-98 / G3)</name>
    <dbReference type="NCBI Taxonomy" id="412133"/>
    <lineage>
        <taxon>Eukaryota</taxon>
        <taxon>Metamonada</taxon>
        <taxon>Parabasalia</taxon>
        <taxon>Trichomonadida</taxon>
        <taxon>Trichomonadidae</taxon>
        <taxon>Trichomonas</taxon>
    </lineage>
</organism>
<keyword evidence="5 6" id="KW-0472">Membrane</keyword>
<dbReference type="Pfam" id="PF01602">
    <property type="entry name" value="Adaptin_N"/>
    <property type="match status" value="1"/>
</dbReference>
<dbReference type="EMBL" id="DS113480">
    <property type="protein sequence ID" value="EAY04279.1"/>
    <property type="molecule type" value="Genomic_DNA"/>
</dbReference>
<sequence length="725" mass="80899">MSYESYTSTAVTTSTVEETQKSSNLELFPTIQNNLQSAKVADKLNGIKALLAVMSKGEDVSSFFPLVVQEITSEDEALRHLSYIYLVHYAENDPDSALMSVNTFQLSLTDSDPIVRAMALKVLSSIRNTEIIEIVLDSVSRCALDLSPYVRKAAALAVVKINETSQDYLKELIPIVQRLLNDQSLVTISGALYAADKICPDRDILLHPIFRTLCQALNRLDPWGQTIALHMLQRYARRNFPKPSGSTDWFSDDEEGASIDPDLEFLIKNVQPLLASITPSVVIAACSLFFYCAPPLKVPLIAKPLIRLIYVDSATAYAALLSIASFVADNAEPFIPHIRHFFLFDDEPIFIMKLKLQVLSQLARPSNSDILMRELSQYIYNPDQDIATEAVKAIGRTASLAGDSSVSCIDVIVKMLSSPVQSVVNQAARVLSLLLRNLPKQTPKTKDDDDLFGATNPMDKEEVVSILKKLLKAFIKITDSETKACVMSIVGDKCELIPEYAHEVLRRVTNDFASADPCVKLAALELSAKVLYVRPKESVDLVRYVLTLGFYDQNINVRDRARLIHSLLTANTSQNYILEIRKSPKKFVLPDKSDVVWGVDSVKASYIEAGTISQIIGKVINKSSLVVPWVDPSTLPEKNPRDEPMEFIEQTPTEGTIIAKNKDNEEEDLNDYFGTSEDQKVENVVKSAFGEEEDQIKKEDKQEVDFFADLSNEKKEDENLEDYFG</sequence>
<dbReference type="FunCoup" id="A2ESV3">
    <property type="interactions" value="372"/>
</dbReference>
<evidence type="ECO:0000256" key="4">
    <source>
        <dbReference type="ARBA" id="ARBA00022927"/>
    </source>
</evidence>
<dbReference type="InterPro" id="IPR016024">
    <property type="entry name" value="ARM-type_fold"/>
</dbReference>
<evidence type="ECO:0000313" key="8">
    <source>
        <dbReference type="EMBL" id="EAY04279.1"/>
    </source>
</evidence>
<dbReference type="FunFam" id="1.25.10.10:FF:000912">
    <property type="entry name" value="Adaptin N terminal region family protein"/>
    <property type="match status" value="1"/>
</dbReference>
<dbReference type="InParanoid" id="A2ESV3"/>
<dbReference type="GO" id="GO:0030276">
    <property type="term" value="F:clathrin binding"/>
    <property type="evidence" value="ECO:0007669"/>
    <property type="project" value="InterPro"/>
</dbReference>
<dbReference type="eggNOG" id="KOG1060">
    <property type="taxonomic scope" value="Eukaryota"/>
</dbReference>
<dbReference type="Gene3D" id="1.25.10.10">
    <property type="entry name" value="Leucine-rich Repeat Variant"/>
    <property type="match status" value="1"/>
</dbReference>
<evidence type="ECO:0000256" key="5">
    <source>
        <dbReference type="ARBA" id="ARBA00023136"/>
    </source>
</evidence>
<dbReference type="SUPFAM" id="SSF48371">
    <property type="entry name" value="ARM repeat"/>
    <property type="match status" value="1"/>
</dbReference>
<dbReference type="InterPro" id="IPR011989">
    <property type="entry name" value="ARM-like"/>
</dbReference>
<keyword evidence="9" id="KW-1185">Reference proteome</keyword>
<keyword evidence="3 6" id="KW-0813">Transport</keyword>
<evidence type="ECO:0000259" key="7">
    <source>
        <dbReference type="Pfam" id="PF01602"/>
    </source>
</evidence>
<dbReference type="InterPro" id="IPR026739">
    <property type="entry name" value="AP_beta"/>
</dbReference>
<proteinExistence type="inferred from homology"/>
<dbReference type="KEGG" id="tva:4762134"/>
<reference evidence="8" key="1">
    <citation type="submission" date="2006-10" db="EMBL/GenBank/DDBJ databases">
        <authorList>
            <person name="Amadeo P."/>
            <person name="Zhao Q."/>
            <person name="Wortman J."/>
            <person name="Fraser-Liggett C."/>
            <person name="Carlton J."/>
        </authorList>
    </citation>
    <scope>NUCLEOTIDE SEQUENCE</scope>
    <source>
        <strain evidence="8">G3</strain>
    </source>
</reference>
<dbReference type="GO" id="GO:0012505">
    <property type="term" value="C:endomembrane system"/>
    <property type="evidence" value="ECO:0007669"/>
    <property type="project" value="UniProtKB-SubCell"/>
</dbReference>
<evidence type="ECO:0000256" key="1">
    <source>
        <dbReference type="ARBA" id="ARBA00004308"/>
    </source>
</evidence>
<keyword evidence="4 6" id="KW-0653">Protein transport</keyword>
<dbReference type="OrthoDB" id="10254310at2759"/>
<protein>
    <recommendedName>
        <fullName evidence="6">AP complex subunit beta</fullName>
    </recommendedName>
</protein>
<accession>A2ESV3</accession>
<dbReference type="PIRSF" id="PIRSF002291">
    <property type="entry name" value="AP_complex_beta"/>
    <property type="match status" value="1"/>
</dbReference>
<dbReference type="InterPro" id="IPR002553">
    <property type="entry name" value="Clathrin/coatomer_adapt-like_N"/>
</dbReference>
<comment type="subcellular location">
    <subcellularLocation>
        <location evidence="1">Endomembrane system</location>
    </subcellularLocation>
</comment>
<dbReference type="SMR" id="A2ESV3"/>
<gene>
    <name evidence="8" type="ORF">TVAG_390490</name>
</gene>
<dbReference type="Proteomes" id="UP000001542">
    <property type="component" value="Unassembled WGS sequence"/>
</dbReference>
<reference evidence="8" key="2">
    <citation type="journal article" date="2007" name="Science">
        <title>Draft genome sequence of the sexually transmitted pathogen Trichomonas vaginalis.</title>
        <authorList>
            <person name="Carlton J.M."/>
            <person name="Hirt R.P."/>
            <person name="Silva J.C."/>
            <person name="Delcher A.L."/>
            <person name="Schatz M."/>
            <person name="Zhao Q."/>
            <person name="Wortman J.R."/>
            <person name="Bidwell S.L."/>
            <person name="Alsmark U.C.M."/>
            <person name="Besteiro S."/>
            <person name="Sicheritz-Ponten T."/>
            <person name="Noel C.J."/>
            <person name="Dacks J.B."/>
            <person name="Foster P.G."/>
            <person name="Simillion C."/>
            <person name="Van de Peer Y."/>
            <person name="Miranda-Saavedra D."/>
            <person name="Barton G.J."/>
            <person name="Westrop G.D."/>
            <person name="Mueller S."/>
            <person name="Dessi D."/>
            <person name="Fiori P.L."/>
            <person name="Ren Q."/>
            <person name="Paulsen I."/>
            <person name="Zhang H."/>
            <person name="Bastida-Corcuera F.D."/>
            <person name="Simoes-Barbosa A."/>
            <person name="Brown M.T."/>
            <person name="Hayes R.D."/>
            <person name="Mukherjee M."/>
            <person name="Okumura C.Y."/>
            <person name="Schneider R."/>
            <person name="Smith A.J."/>
            <person name="Vanacova S."/>
            <person name="Villalvazo M."/>
            <person name="Haas B.J."/>
            <person name="Pertea M."/>
            <person name="Feldblyum T.V."/>
            <person name="Utterback T.R."/>
            <person name="Shu C.L."/>
            <person name="Osoegawa K."/>
            <person name="de Jong P.J."/>
            <person name="Hrdy I."/>
            <person name="Horvathova L."/>
            <person name="Zubacova Z."/>
            <person name="Dolezal P."/>
            <person name="Malik S.B."/>
            <person name="Logsdon J.M. Jr."/>
            <person name="Henze K."/>
            <person name="Gupta A."/>
            <person name="Wang C.C."/>
            <person name="Dunne R.L."/>
            <person name="Upcroft J.A."/>
            <person name="Upcroft P."/>
            <person name="White O."/>
            <person name="Salzberg S.L."/>
            <person name="Tang P."/>
            <person name="Chiu C.-H."/>
            <person name="Lee Y.-S."/>
            <person name="Embley T.M."/>
            <person name="Coombs G.H."/>
            <person name="Mottram J.C."/>
            <person name="Tachezy J."/>
            <person name="Fraser-Liggett C.M."/>
            <person name="Johnson P.J."/>
        </authorList>
    </citation>
    <scope>NUCLEOTIDE SEQUENCE [LARGE SCALE GENOMIC DNA]</scope>
    <source>
        <strain evidence="8">G3</strain>
    </source>
</reference>
<evidence type="ECO:0000256" key="6">
    <source>
        <dbReference type="PIRNR" id="PIRNR002291"/>
    </source>
</evidence>
<dbReference type="GO" id="GO:0016192">
    <property type="term" value="P:vesicle-mediated transport"/>
    <property type="evidence" value="ECO:0000318"/>
    <property type="project" value="GO_Central"/>
</dbReference>
<dbReference type="VEuPathDB" id="TrichDB:TVAGG3_0182120"/>
<comment type="similarity">
    <text evidence="2 6">Belongs to the adaptor complexes large subunit family.</text>
</comment>
<dbReference type="RefSeq" id="XP_001316502.1">
    <property type="nucleotide sequence ID" value="XM_001316467.1"/>
</dbReference>
<dbReference type="AlphaFoldDB" id="A2ESV3"/>
<dbReference type="GO" id="GO:0030117">
    <property type="term" value="C:membrane coat"/>
    <property type="evidence" value="ECO:0007669"/>
    <property type="project" value="InterPro"/>
</dbReference>
<dbReference type="STRING" id="5722.A2ESV3"/>
<evidence type="ECO:0000256" key="2">
    <source>
        <dbReference type="ARBA" id="ARBA00006613"/>
    </source>
</evidence>
<feature type="domain" description="Clathrin/coatomer adaptor adaptin-like N-terminal" evidence="7">
    <location>
        <begin position="32"/>
        <end position="441"/>
    </location>
</feature>
<evidence type="ECO:0000256" key="3">
    <source>
        <dbReference type="ARBA" id="ARBA00022448"/>
    </source>
</evidence>
<dbReference type="PANTHER" id="PTHR11134">
    <property type="entry name" value="ADAPTOR COMPLEX SUBUNIT BETA FAMILY MEMBER"/>
    <property type="match status" value="1"/>
</dbReference>
<name>A2ESV3_TRIV3</name>
<evidence type="ECO:0000313" key="9">
    <source>
        <dbReference type="Proteomes" id="UP000001542"/>
    </source>
</evidence>
<dbReference type="GO" id="GO:0006886">
    <property type="term" value="P:intracellular protein transport"/>
    <property type="evidence" value="ECO:0007669"/>
    <property type="project" value="InterPro"/>
</dbReference>
<dbReference type="VEuPathDB" id="TrichDB:TVAG_390490"/>